<keyword evidence="5" id="KW-0808">Transferase</keyword>
<dbReference type="Pfam" id="PF14694">
    <property type="entry name" value="LINES_N"/>
    <property type="match status" value="1"/>
</dbReference>
<dbReference type="EMBL" id="SCEB01002290">
    <property type="protein sequence ID" value="RXM95547.1"/>
    <property type="molecule type" value="Genomic_DNA"/>
</dbReference>
<evidence type="ECO:0000256" key="8">
    <source>
        <dbReference type="ARBA" id="ARBA00022989"/>
    </source>
</evidence>
<dbReference type="PANTHER" id="PTHR16057">
    <property type="entry name" value="WINS1, 2 PROTEIN"/>
    <property type="match status" value="1"/>
</dbReference>
<evidence type="ECO:0000313" key="17">
    <source>
        <dbReference type="EMBL" id="RXM95547.1"/>
    </source>
</evidence>
<evidence type="ECO:0000256" key="7">
    <source>
        <dbReference type="ARBA" id="ARBA00022824"/>
    </source>
</evidence>
<evidence type="ECO:0000256" key="6">
    <source>
        <dbReference type="ARBA" id="ARBA00022692"/>
    </source>
</evidence>
<keyword evidence="8 14" id="KW-1133">Transmembrane helix</keyword>
<keyword evidence="7" id="KW-0256">Endoplasmic reticulum</keyword>
<evidence type="ECO:0000256" key="9">
    <source>
        <dbReference type="ARBA" id="ARBA00023136"/>
    </source>
</evidence>
<evidence type="ECO:0000256" key="2">
    <source>
        <dbReference type="ARBA" id="ARBA00004760"/>
    </source>
</evidence>
<dbReference type="InterPro" id="IPR032794">
    <property type="entry name" value="LINES_N"/>
</dbReference>
<comment type="pathway">
    <text evidence="2">Lipid metabolism; sphingolipid metabolism.</text>
</comment>
<comment type="caution">
    <text evidence="17">The sequence shown here is derived from an EMBL/GenBank/DDBJ whole genome shotgun (WGS) entry which is preliminary data.</text>
</comment>
<dbReference type="SMART" id="SM00724">
    <property type="entry name" value="TLC"/>
    <property type="match status" value="1"/>
</dbReference>
<feature type="DNA-binding region" description="Homeobox" evidence="11">
    <location>
        <begin position="730"/>
        <end position="773"/>
    </location>
</feature>
<feature type="domain" description="TLC" evidence="16">
    <location>
        <begin position="674"/>
        <end position="928"/>
    </location>
</feature>
<keyword evidence="9 12" id="KW-0472">Membrane</keyword>
<proteinExistence type="predicted"/>
<dbReference type="GO" id="GO:0005789">
    <property type="term" value="C:endoplasmic reticulum membrane"/>
    <property type="evidence" value="ECO:0007669"/>
    <property type="project" value="UniProtKB-SubCell"/>
</dbReference>
<dbReference type="GO" id="GO:0046513">
    <property type="term" value="P:ceramide biosynthetic process"/>
    <property type="evidence" value="ECO:0007669"/>
    <property type="project" value="UniProtKB-ARBA"/>
</dbReference>
<dbReference type="InterPro" id="IPR001356">
    <property type="entry name" value="HD"/>
</dbReference>
<evidence type="ECO:0000256" key="5">
    <source>
        <dbReference type="ARBA" id="ARBA00022679"/>
    </source>
</evidence>
<feature type="transmembrane region" description="Helical" evidence="14">
    <location>
        <begin position="899"/>
        <end position="920"/>
    </location>
</feature>
<dbReference type="AlphaFoldDB" id="A0A444V556"/>
<keyword evidence="6 12" id="KW-0812">Transmembrane</keyword>
<dbReference type="PROSITE" id="PS50071">
    <property type="entry name" value="HOMEOBOX_2"/>
    <property type="match status" value="1"/>
</dbReference>
<dbReference type="Pfam" id="PF00046">
    <property type="entry name" value="Homeodomain"/>
    <property type="match status" value="1"/>
</dbReference>
<dbReference type="Proteomes" id="UP000289886">
    <property type="component" value="Unassembled WGS sequence"/>
</dbReference>
<dbReference type="GO" id="GO:0005634">
    <property type="term" value="C:nucleus"/>
    <property type="evidence" value="ECO:0007669"/>
    <property type="project" value="UniProtKB-SubCell"/>
</dbReference>
<feature type="transmembrane region" description="Helical" evidence="14">
    <location>
        <begin position="811"/>
        <end position="834"/>
    </location>
</feature>
<comment type="subcellular location">
    <subcellularLocation>
        <location evidence="1">Endoplasmic reticulum membrane</location>
        <topology evidence="1">Multi-pass membrane protein</topology>
    </subcellularLocation>
    <subcellularLocation>
        <location evidence="11 13">Nucleus</location>
    </subcellularLocation>
</comment>
<gene>
    <name evidence="17" type="ORF">EOD39_16738</name>
</gene>
<dbReference type="FunFam" id="1.10.10.60:FF:000020">
    <property type="entry name" value="Ceramide synthase 5"/>
    <property type="match status" value="1"/>
</dbReference>
<dbReference type="CDD" id="cd00086">
    <property type="entry name" value="homeodomain"/>
    <property type="match status" value="1"/>
</dbReference>
<comment type="catalytic activity">
    <reaction evidence="10">
        <text>sphinganine + octadecanoyl-CoA = N-(octadecanoyl)-sphinganine + CoA + H(+)</text>
        <dbReference type="Rhea" id="RHEA:36547"/>
        <dbReference type="ChEBI" id="CHEBI:15378"/>
        <dbReference type="ChEBI" id="CHEBI:57287"/>
        <dbReference type="ChEBI" id="CHEBI:57394"/>
        <dbReference type="ChEBI" id="CHEBI:57817"/>
        <dbReference type="ChEBI" id="CHEBI:67033"/>
    </reaction>
    <physiologicalReaction direction="left-to-right" evidence="10">
        <dbReference type="Rhea" id="RHEA:36548"/>
    </physiologicalReaction>
</comment>
<reference evidence="17 18" key="1">
    <citation type="submission" date="2019-01" db="EMBL/GenBank/DDBJ databases">
        <title>Draft Genome and Complete Hox-Cluster Characterization of the Sterlet Sturgeon (Acipenser ruthenus).</title>
        <authorList>
            <person name="Wei Q."/>
        </authorList>
    </citation>
    <scope>NUCLEOTIDE SEQUENCE [LARGE SCALE GENOMIC DNA]</scope>
    <source>
        <strain evidence="17">WHYD16114868_AA</strain>
        <tissue evidence="17">Blood</tissue>
    </source>
</reference>
<evidence type="ECO:0000259" key="16">
    <source>
        <dbReference type="PROSITE" id="PS50922"/>
    </source>
</evidence>
<dbReference type="InterPro" id="IPR024875">
    <property type="entry name" value="Protein_Lines"/>
</dbReference>
<keyword evidence="11 13" id="KW-0238">DNA-binding</keyword>
<keyword evidence="11 13" id="KW-0371">Homeobox</keyword>
<feature type="transmembrane region" description="Helical" evidence="14">
    <location>
        <begin position="679"/>
        <end position="699"/>
    </location>
</feature>
<evidence type="ECO:0000256" key="11">
    <source>
        <dbReference type="PROSITE-ProRule" id="PRU00108"/>
    </source>
</evidence>
<feature type="transmembrane region" description="Helical" evidence="14">
    <location>
        <begin position="780"/>
        <end position="799"/>
    </location>
</feature>
<protein>
    <submittedName>
        <fullName evidence="17">Ceramide synthase 2</fullName>
    </submittedName>
</protein>
<evidence type="ECO:0000256" key="3">
    <source>
        <dbReference type="ARBA" id="ARBA00004991"/>
    </source>
</evidence>
<evidence type="ECO:0000256" key="10">
    <source>
        <dbReference type="ARBA" id="ARBA00049036"/>
    </source>
</evidence>
<dbReference type="GO" id="GO:0050291">
    <property type="term" value="F:sphingosine N-acyltransferase activity"/>
    <property type="evidence" value="ECO:0007669"/>
    <property type="project" value="UniProtKB-ARBA"/>
</dbReference>
<evidence type="ECO:0000256" key="4">
    <source>
        <dbReference type="ARBA" id="ARBA00022516"/>
    </source>
</evidence>
<dbReference type="Gene3D" id="1.10.10.60">
    <property type="entry name" value="Homeodomain-like"/>
    <property type="match status" value="1"/>
</dbReference>
<organism evidence="17 18">
    <name type="scientific">Acipenser ruthenus</name>
    <name type="common">Sterlet sturgeon</name>
    <dbReference type="NCBI Taxonomy" id="7906"/>
    <lineage>
        <taxon>Eukaryota</taxon>
        <taxon>Metazoa</taxon>
        <taxon>Chordata</taxon>
        <taxon>Craniata</taxon>
        <taxon>Vertebrata</taxon>
        <taxon>Euteleostomi</taxon>
        <taxon>Actinopterygii</taxon>
        <taxon>Chondrostei</taxon>
        <taxon>Acipenseriformes</taxon>
        <taxon>Acipenseridae</taxon>
        <taxon>Acipenser</taxon>
    </lineage>
</organism>
<evidence type="ECO:0000313" key="18">
    <source>
        <dbReference type="Proteomes" id="UP000289886"/>
    </source>
</evidence>
<dbReference type="Pfam" id="PF03798">
    <property type="entry name" value="TRAM_LAG1_CLN8"/>
    <property type="match status" value="1"/>
</dbReference>
<evidence type="ECO:0000259" key="15">
    <source>
        <dbReference type="PROSITE" id="PS50071"/>
    </source>
</evidence>
<dbReference type="PROSITE" id="PS50922">
    <property type="entry name" value="TLC"/>
    <property type="match status" value="1"/>
</dbReference>
<evidence type="ECO:0000256" key="14">
    <source>
        <dbReference type="SAM" id="Phobius"/>
    </source>
</evidence>
<dbReference type="InterPro" id="IPR006634">
    <property type="entry name" value="TLC-dom"/>
</dbReference>
<dbReference type="SMART" id="SM00389">
    <property type="entry name" value="HOX"/>
    <property type="match status" value="1"/>
</dbReference>
<dbReference type="InterPro" id="IPR009057">
    <property type="entry name" value="Homeodomain-like_sf"/>
</dbReference>
<dbReference type="PANTHER" id="PTHR16057:SF1">
    <property type="entry name" value="PROTEIN LINES HOMOLOG 1"/>
    <property type="match status" value="1"/>
</dbReference>
<comment type="pathway">
    <text evidence="3">Sphingolipid metabolism.</text>
</comment>
<feature type="domain" description="Homeobox" evidence="15">
    <location>
        <begin position="728"/>
        <end position="772"/>
    </location>
</feature>
<keyword evidence="11 13" id="KW-0539">Nucleus</keyword>
<keyword evidence="4" id="KW-0444">Lipid biosynthesis</keyword>
<sequence length="941" mass="107073">MHEASSRSERDESCDLDNMSSLRCPAGLLKRHSYNDRQKETACLQLSLIEMMSSHVHSPSRGVHDEDCMGILRVLLEEMDLVSQLISLFGDQDKLFSHLAVKCVSSLVIFQITITDTLNEVWQKMCCQAFRERPDSSAMNGCLWSLTAVVKGVFKGTFQCKTEILENLFTSFDPAFNALYATMFSLSPRGMNQEPSTYTKEGDNVTTNLVSFIDLLEVFVAARTKLRICFPVQRLLFQQAVLALRMVASPVQYLVKKKLLALFKRCLLQKAGEDFFKGEVDSSLKHDGNLKSDMLALANSVLQSVHAGWLQDIPVSPKPSFFGGTEVLGNSNVEGGPDLVMLRAASLILIKSLEYKVQNSTTEEGVADLLSYLCLLKLFLKKHLKSASVSQHLLHPCTWVSVIFMEQDDDMIEAAKALLILHLHFRRLSGIISDGVDSTGSLTQLTHENGCNPHCMFFLFLSSVAFDHTVLLDFLISTETCFLEYFVKYLKLVREDWEHFCTACHYCDSVSSETGEQNAACGENACGSKTISQDDQACRQLVFPVAENVLESESPESQTKCNVKYSDGPLVDYGSSDESGSDLVEPVCLATGKQCSEGLQDDSFKIGNSVCQSGDKDQTLSKHCQVTGDQGILMHSSLRDNMLMLQTISDYFWWDRLWFPGNLTWTDFEDRDGLVFAKVSHLFITVPYAVAFMVIRYVFERFIATHIGKKIFGLRETVRLKASENIVLEKYFITRLRNPSQSDLEGLAKKCNWTVRKVERWFRRRRNQERPSVLKKFREACWRFVFYLSAFIGGFAVLYDDFKEQIIHHVATLNLLAFSWCCNYIRVGTLVMLIHDASDVLLESAKMFNYAGFTMICNSLFVLFTIVFIITRLVIFPFWIIHCTWFYPVLFFPPFFGYYFFNAMLIVLQMLHIFWTYLILRMVKKFIFGNVSSLIVSYLVK</sequence>
<dbReference type="UniPathway" id="UPA00222"/>
<evidence type="ECO:0000256" key="1">
    <source>
        <dbReference type="ARBA" id="ARBA00004477"/>
    </source>
</evidence>
<feature type="transmembrane region" description="Helical" evidence="14">
    <location>
        <begin position="855"/>
        <end position="879"/>
    </location>
</feature>
<dbReference type="GO" id="GO:0003677">
    <property type="term" value="F:DNA binding"/>
    <property type="evidence" value="ECO:0007669"/>
    <property type="project" value="UniProtKB-UniRule"/>
</dbReference>
<evidence type="ECO:0000256" key="13">
    <source>
        <dbReference type="RuleBase" id="RU000682"/>
    </source>
</evidence>
<accession>A0A444V556</accession>
<keyword evidence="18" id="KW-1185">Reference proteome</keyword>
<name>A0A444V556_ACIRT</name>
<evidence type="ECO:0000256" key="12">
    <source>
        <dbReference type="PROSITE-ProRule" id="PRU00205"/>
    </source>
</evidence>
<dbReference type="SUPFAM" id="SSF46689">
    <property type="entry name" value="Homeodomain-like"/>
    <property type="match status" value="1"/>
</dbReference>
<keyword evidence="4" id="KW-0443">Lipid metabolism</keyword>